<reference evidence="2 3" key="1">
    <citation type="submission" date="2024-05" db="EMBL/GenBank/DDBJ databases">
        <title>Genome sequencing and assembly of Indian major carp, Cirrhinus mrigala (Hamilton, 1822).</title>
        <authorList>
            <person name="Mohindra V."/>
            <person name="Chowdhury L.M."/>
            <person name="Lal K."/>
            <person name="Jena J.K."/>
        </authorList>
    </citation>
    <scope>NUCLEOTIDE SEQUENCE [LARGE SCALE GENOMIC DNA]</scope>
    <source>
        <strain evidence="2">CM1030</strain>
        <tissue evidence="2">Blood</tissue>
    </source>
</reference>
<dbReference type="Proteomes" id="UP001529510">
    <property type="component" value="Unassembled WGS sequence"/>
</dbReference>
<dbReference type="EMBL" id="JAMKFB020000005">
    <property type="protein sequence ID" value="KAL0194409.1"/>
    <property type="molecule type" value="Genomic_DNA"/>
</dbReference>
<proteinExistence type="predicted"/>
<protein>
    <submittedName>
        <fullName evidence="2">Uncharacterized protein</fullName>
    </submittedName>
</protein>
<name>A0ABD0R7J7_CIRMR</name>
<gene>
    <name evidence="2" type="ORF">M9458_012705</name>
</gene>
<feature type="non-terminal residue" evidence="2">
    <location>
        <position position="56"/>
    </location>
</feature>
<dbReference type="AlphaFoldDB" id="A0ABD0R7J7"/>
<feature type="compositionally biased region" description="Basic and acidic residues" evidence="1">
    <location>
        <begin position="28"/>
        <end position="56"/>
    </location>
</feature>
<comment type="caution">
    <text evidence="2">The sequence shown here is derived from an EMBL/GenBank/DDBJ whole genome shotgun (WGS) entry which is preliminary data.</text>
</comment>
<feature type="region of interest" description="Disordered" evidence="1">
    <location>
        <begin position="1"/>
        <end position="56"/>
    </location>
</feature>
<organism evidence="2 3">
    <name type="scientific">Cirrhinus mrigala</name>
    <name type="common">Mrigala</name>
    <dbReference type="NCBI Taxonomy" id="683832"/>
    <lineage>
        <taxon>Eukaryota</taxon>
        <taxon>Metazoa</taxon>
        <taxon>Chordata</taxon>
        <taxon>Craniata</taxon>
        <taxon>Vertebrata</taxon>
        <taxon>Euteleostomi</taxon>
        <taxon>Actinopterygii</taxon>
        <taxon>Neopterygii</taxon>
        <taxon>Teleostei</taxon>
        <taxon>Ostariophysi</taxon>
        <taxon>Cypriniformes</taxon>
        <taxon>Cyprinidae</taxon>
        <taxon>Labeoninae</taxon>
        <taxon>Labeonini</taxon>
        <taxon>Cirrhinus</taxon>
    </lineage>
</organism>
<evidence type="ECO:0000313" key="3">
    <source>
        <dbReference type="Proteomes" id="UP001529510"/>
    </source>
</evidence>
<keyword evidence="3" id="KW-1185">Reference proteome</keyword>
<accession>A0ABD0R7J7</accession>
<evidence type="ECO:0000256" key="1">
    <source>
        <dbReference type="SAM" id="MobiDB-lite"/>
    </source>
</evidence>
<feature type="non-terminal residue" evidence="2">
    <location>
        <position position="1"/>
    </location>
</feature>
<evidence type="ECO:0000313" key="2">
    <source>
        <dbReference type="EMBL" id="KAL0194409.1"/>
    </source>
</evidence>
<feature type="compositionally biased region" description="Basic and acidic residues" evidence="1">
    <location>
        <begin position="1"/>
        <end position="11"/>
    </location>
</feature>
<sequence length="56" mass="6051">VSRSARGDAGDHQTAGGGPFCRPPPQRPLRDRAARVTADQRRAQEESGRIPAEDPE</sequence>